<keyword evidence="3" id="KW-1185">Reference proteome</keyword>
<evidence type="ECO:0000313" key="2">
    <source>
        <dbReference type="EMBL" id="MDQ0480226.1"/>
    </source>
</evidence>
<keyword evidence="1" id="KW-0812">Transmembrane</keyword>
<keyword evidence="1" id="KW-0472">Membrane</keyword>
<dbReference type="RefSeq" id="WP_307356105.1">
    <property type="nucleotide sequence ID" value="NZ_BAAACJ010000055.1"/>
</dbReference>
<organism evidence="2 3">
    <name type="scientific">Hathewaya limosa</name>
    <name type="common">Clostridium limosum</name>
    <dbReference type="NCBI Taxonomy" id="1536"/>
    <lineage>
        <taxon>Bacteria</taxon>
        <taxon>Bacillati</taxon>
        <taxon>Bacillota</taxon>
        <taxon>Clostridia</taxon>
        <taxon>Eubacteriales</taxon>
        <taxon>Clostridiaceae</taxon>
        <taxon>Hathewaya</taxon>
    </lineage>
</organism>
<reference evidence="2 3" key="1">
    <citation type="submission" date="2023-07" db="EMBL/GenBank/DDBJ databases">
        <title>Genomic Encyclopedia of Type Strains, Phase IV (KMG-IV): sequencing the most valuable type-strain genomes for metagenomic binning, comparative biology and taxonomic classification.</title>
        <authorList>
            <person name="Goeker M."/>
        </authorList>
    </citation>
    <scope>NUCLEOTIDE SEQUENCE [LARGE SCALE GENOMIC DNA]</scope>
    <source>
        <strain evidence="2 3">DSM 1400</strain>
    </source>
</reference>
<sequence>MGTITACIALASKKITTPVMYIAVQLIASFIFLSEPNVRGFIPFPLPVISNLMLIKGNYSIIKNVSIMPSQVIIAIIMFVGGIIYGCWYTNRIELE</sequence>
<dbReference type="EMBL" id="JAUSWN010000016">
    <property type="protein sequence ID" value="MDQ0480226.1"/>
    <property type="molecule type" value="Genomic_DNA"/>
</dbReference>
<dbReference type="Proteomes" id="UP001224418">
    <property type="component" value="Unassembled WGS sequence"/>
</dbReference>
<proteinExistence type="predicted"/>
<feature type="transmembrane region" description="Helical" evidence="1">
    <location>
        <begin position="15"/>
        <end position="34"/>
    </location>
</feature>
<gene>
    <name evidence="2" type="ORF">QOZ93_001974</name>
</gene>
<name>A0ABU0JT11_HATLI</name>
<keyword evidence="1" id="KW-1133">Transmembrane helix</keyword>
<evidence type="ECO:0000313" key="3">
    <source>
        <dbReference type="Proteomes" id="UP001224418"/>
    </source>
</evidence>
<evidence type="ECO:0000256" key="1">
    <source>
        <dbReference type="SAM" id="Phobius"/>
    </source>
</evidence>
<comment type="caution">
    <text evidence="2">The sequence shown here is derived from an EMBL/GenBank/DDBJ whole genome shotgun (WGS) entry which is preliminary data.</text>
</comment>
<feature type="transmembrane region" description="Helical" evidence="1">
    <location>
        <begin position="71"/>
        <end position="91"/>
    </location>
</feature>
<feature type="transmembrane region" description="Helical" evidence="1">
    <location>
        <begin position="40"/>
        <end position="59"/>
    </location>
</feature>
<protein>
    <submittedName>
        <fullName evidence="2">Na+-transporting NADH:ubiquinone oxidoreductase subunit NqrD</fullName>
    </submittedName>
</protein>
<accession>A0ABU0JT11</accession>